<dbReference type="EMBL" id="KE346360">
    <property type="protein sequence ID" value="KJE89519.1"/>
    <property type="molecule type" value="Genomic_DNA"/>
</dbReference>
<feature type="domain" description="G-protein coupled receptors family 3 profile" evidence="13">
    <location>
        <begin position="425"/>
        <end position="670"/>
    </location>
</feature>
<evidence type="ECO:0000313" key="14">
    <source>
        <dbReference type="EMBL" id="KJE89519.1"/>
    </source>
</evidence>
<reference evidence="15" key="1">
    <citation type="submission" date="2011-02" db="EMBL/GenBank/DDBJ databases">
        <title>The Genome Sequence of Capsaspora owczarzaki ATCC 30864.</title>
        <authorList>
            <person name="Russ C."/>
            <person name="Cuomo C."/>
            <person name="Burger G."/>
            <person name="Gray M.W."/>
            <person name="Holland P.W.H."/>
            <person name="King N."/>
            <person name="Lang F.B.F."/>
            <person name="Roger A.J."/>
            <person name="Ruiz-Trillo I."/>
            <person name="Young S.K."/>
            <person name="Zeng Q."/>
            <person name="Gargeya S."/>
            <person name="Alvarado L."/>
            <person name="Berlin A."/>
            <person name="Chapman S.B."/>
            <person name="Chen Z."/>
            <person name="Freedman E."/>
            <person name="Gellesch M."/>
            <person name="Goldberg J."/>
            <person name="Griggs A."/>
            <person name="Gujja S."/>
            <person name="Heilman E."/>
            <person name="Heiman D."/>
            <person name="Howarth C."/>
            <person name="Mehta T."/>
            <person name="Neiman D."/>
            <person name="Pearson M."/>
            <person name="Roberts A."/>
            <person name="Saif S."/>
            <person name="Shea T."/>
            <person name="Shenoy N."/>
            <person name="Sisk P."/>
            <person name="Stolte C."/>
            <person name="Sykes S."/>
            <person name="White J."/>
            <person name="Yandava C."/>
            <person name="Haas B."/>
            <person name="Nusbaum C."/>
            <person name="Birren B."/>
        </authorList>
    </citation>
    <scope>NUCLEOTIDE SEQUENCE</scope>
    <source>
        <strain evidence="15">ATCC 30864</strain>
    </source>
</reference>
<feature type="transmembrane region" description="Helical" evidence="11">
    <location>
        <begin position="644"/>
        <end position="663"/>
    </location>
</feature>
<evidence type="ECO:0000256" key="8">
    <source>
        <dbReference type="ARBA" id="ARBA00023180"/>
    </source>
</evidence>
<gene>
    <name evidence="14" type="ORF">CAOG_008460</name>
</gene>
<dbReference type="OrthoDB" id="2129233at2759"/>
<dbReference type="CDD" id="cd15293">
    <property type="entry name" value="7tmC_GPR158-like"/>
    <property type="match status" value="1"/>
</dbReference>
<proteinExistence type="predicted"/>
<protein>
    <recommendedName>
        <fullName evidence="13">G-protein coupled receptors family 3 profile domain-containing protein</fullName>
    </recommendedName>
</protein>
<feature type="region of interest" description="Disordered" evidence="10">
    <location>
        <begin position="676"/>
        <end position="729"/>
    </location>
</feature>
<keyword evidence="5" id="KW-0297">G-protein coupled receptor</keyword>
<keyword evidence="12" id="KW-0732">Signal</keyword>
<dbReference type="InterPro" id="IPR043458">
    <property type="entry name" value="GPR158/179"/>
</dbReference>
<evidence type="ECO:0000259" key="13">
    <source>
        <dbReference type="PROSITE" id="PS50259"/>
    </source>
</evidence>
<evidence type="ECO:0000256" key="6">
    <source>
        <dbReference type="ARBA" id="ARBA00023136"/>
    </source>
</evidence>
<keyword evidence="6 11" id="KW-0472">Membrane</keyword>
<dbReference type="Proteomes" id="UP000008743">
    <property type="component" value="Unassembled WGS sequence"/>
</dbReference>
<dbReference type="PhylomeDB" id="A0A0D2X0R5"/>
<comment type="subcellular location">
    <subcellularLocation>
        <location evidence="1">Cell membrane</location>
        <topology evidence="1">Multi-pass membrane protein</topology>
    </subcellularLocation>
</comment>
<feature type="transmembrane region" description="Helical" evidence="11">
    <location>
        <begin position="613"/>
        <end position="632"/>
    </location>
</feature>
<evidence type="ECO:0000256" key="7">
    <source>
        <dbReference type="ARBA" id="ARBA00023170"/>
    </source>
</evidence>
<dbReference type="InterPro" id="IPR007210">
    <property type="entry name" value="ABC_Gly_betaine_transp_sub-bd"/>
</dbReference>
<keyword evidence="2" id="KW-1003">Cell membrane</keyword>
<name>A0A0D2X0R5_CAPO3</name>
<dbReference type="Pfam" id="PF00003">
    <property type="entry name" value="7tm_3"/>
    <property type="match status" value="1"/>
</dbReference>
<organism evidence="14 15">
    <name type="scientific">Capsaspora owczarzaki (strain ATCC 30864)</name>
    <dbReference type="NCBI Taxonomy" id="595528"/>
    <lineage>
        <taxon>Eukaryota</taxon>
        <taxon>Filasterea</taxon>
        <taxon>Capsaspora</taxon>
    </lineage>
</organism>
<keyword evidence="15" id="KW-1185">Reference proteome</keyword>
<feature type="chain" id="PRO_5002255405" description="G-protein coupled receptors family 3 profile domain-containing protein" evidence="12">
    <location>
        <begin position="32"/>
        <end position="772"/>
    </location>
</feature>
<dbReference type="InterPro" id="IPR017978">
    <property type="entry name" value="GPCR_3_C"/>
</dbReference>
<evidence type="ECO:0000256" key="4">
    <source>
        <dbReference type="ARBA" id="ARBA00022989"/>
    </source>
</evidence>
<feature type="transmembrane region" description="Helical" evidence="11">
    <location>
        <begin position="542"/>
        <end position="562"/>
    </location>
</feature>
<feature type="transmembrane region" description="Helical" evidence="11">
    <location>
        <begin position="461"/>
        <end position="481"/>
    </location>
</feature>
<dbReference type="AlphaFoldDB" id="A0A0D2X0R5"/>
<evidence type="ECO:0000256" key="3">
    <source>
        <dbReference type="ARBA" id="ARBA00022692"/>
    </source>
</evidence>
<dbReference type="GO" id="GO:0004930">
    <property type="term" value="F:G protein-coupled receptor activity"/>
    <property type="evidence" value="ECO:0007669"/>
    <property type="project" value="UniProtKB-KW"/>
</dbReference>
<dbReference type="GO" id="GO:0043190">
    <property type="term" value="C:ATP-binding cassette (ABC) transporter complex"/>
    <property type="evidence" value="ECO:0007669"/>
    <property type="project" value="InterPro"/>
</dbReference>
<evidence type="ECO:0000256" key="10">
    <source>
        <dbReference type="SAM" id="MobiDB-lite"/>
    </source>
</evidence>
<keyword evidence="9" id="KW-0807">Transducer</keyword>
<accession>A0A0D2X0R5</accession>
<evidence type="ECO:0000256" key="12">
    <source>
        <dbReference type="SAM" id="SignalP"/>
    </source>
</evidence>
<evidence type="ECO:0000256" key="1">
    <source>
        <dbReference type="ARBA" id="ARBA00004651"/>
    </source>
</evidence>
<keyword evidence="8" id="KW-0325">Glycoprotein</keyword>
<dbReference type="GO" id="GO:0022857">
    <property type="term" value="F:transmembrane transporter activity"/>
    <property type="evidence" value="ECO:0007669"/>
    <property type="project" value="InterPro"/>
</dbReference>
<keyword evidence="7" id="KW-0675">Receptor</keyword>
<dbReference type="InParanoid" id="A0A0D2X0R5"/>
<keyword evidence="3 11" id="KW-0812">Transmembrane</keyword>
<dbReference type="PRINTS" id="PR01176">
    <property type="entry name" value="GABABRECEPTR"/>
</dbReference>
<evidence type="ECO:0000256" key="9">
    <source>
        <dbReference type="ARBA" id="ARBA00023224"/>
    </source>
</evidence>
<dbReference type="Gene3D" id="3.40.190.100">
    <property type="entry name" value="Glycine betaine-binding periplasmic protein, domain 2"/>
    <property type="match status" value="1"/>
</dbReference>
<dbReference type="PANTHER" id="PTHR32546">
    <property type="entry name" value="G-PROTEIN COUPLED RECEPTOR 158-RELATED"/>
    <property type="match status" value="1"/>
</dbReference>
<feature type="transmembrane region" description="Helical" evidence="11">
    <location>
        <begin position="426"/>
        <end position="449"/>
    </location>
</feature>
<feature type="transmembrane region" description="Helical" evidence="11">
    <location>
        <begin position="501"/>
        <end position="521"/>
    </location>
</feature>
<dbReference type="Pfam" id="PF04069">
    <property type="entry name" value="OpuAC"/>
    <property type="match status" value="1"/>
</dbReference>
<evidence type="ECO:0000256" key="11">
    <source>
        <dbReference type="SAM" id="Phobius"/>
    </source>
</evidence>
<dbReference type="Gene3D" id="3.40.190.10">
    <property type="entry name" value="Periplasmic binding protein-like II"/>
    <property type="match status" value="1"/>
</dbReference>
<dbReference type="PROSITE" id="PS50259">
    <property type="entry name" value="G_PROTEIN_RECEP_F3_4"/>
    <property type="match status" value="1"/>
</dbReference>
<evidence type="ECO:0000256" key="2">
    <source>
        <dbReference type="ARBA" id="ARBA00022475"/>
    </source>
</evidence>
<feature type="signal peptide" evidence="12">
    <location>
        <begin position="1"/>
        <end position="31"/>
    </location>
</feature>
<feature type="compositionally biased region" description="Polar residues" evidence="10">
    <location>
        <begin position="676"/>
        <end position="704"/>
    </location>
</feature>
<sequence>MLHRRITHASIAEHLLFVVLLIVAAASSTTAAAHSVGCFPASERRPIRTDLDPIGIVHNSWDSSRLNAAVARILLEEKLGFGTLMEEFAGLEDAFHQLDQGTGDIYLDANEDDLAPLIDEHVNLLHDVLDAGPLGIYNEYGWYIPEYIWNISNKLDSYTSYMDENVISLFHLSEIVPGTVLDNTTLHSTFDELEAMMASSRCNPALNATVTTSDCVAAIAEVILHIKDRAHLHYADNTITLWTMPDGWPHVVDRVLIENLELPFNATVPMSPHGDKATIEHALSDIIEDHYALLKPFLTYFWEPHYLFSHQSTVHLHRVQLPKFDSDNCSITASANYRCEYKRHSMRKMTSLALQEKNEVAFDFVKMIHYEEVDLEDMLAFMEYDNMTVDQAACSWLLGHYSALEPHMPDPSRLVTPSEVDSGLRVAFVILAALLIAFFCLLAAGTFHYRRVRVVLSASPVFLMLMLLGAAWSMFWVILLYDDAPTDTICIARIWARHLGFSLVFGALALKTYRIAAIFNVKATKKSHQLTNVRLLVRFGEINLYVCAFLLTWTVAGAPTATTMVSHNNSYAVCSITWWDNAMYLQELAAMLGLAFLSYRVRKAPSAFNECKHMALAVYNWIIIGVILQLILNSTTGTADFYFAIQSLEVLVPVPIAILLLFVPKFYLTLRGKGSEVTTSSFRGSNPNGSHPKTPSDPSNSNAKAASGDMEMSSGNGVDSETGRPELSGKAAAAEYKNIRRENIRLMREIEGMRTQLLRLHNPHSGIVEVMS</sequence>
<dbReference type="PANTHER" id="PTHR32546:SF25">
    <property type="entry name" value="MIP05539P"/>
    <property type="match status" value="1"/>
</dbReference>
<feature type="transmembrane region" description="Helical" evidence="11">
    <location>
        <begin position="582"/>
        <end position="601"/>
    </location>
</feature>
<evidence type="ECO:0000256" key="5">
    <source>
        <dbReference type="ARBA" id="ARBA00023040"/>
    </source>
</evidence>
<keyword evidence="4 11" id="KW-1133">Transmembrane helix</keyword>
<evidence type="ECO:0000313" key="15">
    <source>
        <dbReference type="Proteomes" id="UP000008743"/>
    </source>
</evidence>